<feature type="transmembrane region" description="Helical" evidence="1">
    <location>
        <begin position="91"/>
        <end position="110"/>
    </location>
</feature>
<dbReference type="EMBL" id="CAXAMN010003958">
    <property type="protein sequence ID" value="CAK9007026.1"/>
    <property type="molecule type" value="Genomic_DNA"/>
</dbReference>
<name>A0ABP0IY45_9DINO</name>
<proteinExistence type="predicted"/>
<organism evidence="3 4">
    <name type="scientific">Durusdinium trenchii</name>
    <dbReference type="NCBI Taxonomy" id="1381693"/>
    <lineage>
        <taxon>Eukaryota</taxon>
        <taxon>Sar</taxon>
        <taxon>Alveolata</taxon>
        <taxon>Dinophyceae</taxon>
        <taxon>Suessiales</taxon>
        <taxon>Symbiodiniaceae</taxon>
        <taxon>Durusdinium</taxon>
    </lineage>
</organism>
<evidence type="ECO:0000256" key="1">
    <source>
        <dbReference type="SAM" id="Phobius"/>
    </source>
</evidence>
<keyword evidence="1" id="KW-0812">Transmembrane</keyword>
<keyword evidence="4" id="KW-1185">Reference proteome</keyword>
<keyword evidence="1" id="KW-1133">Transmembrane helix</keyword>
<keyword evidence="2" id="KW-0732">Signal</keyword>
<gene>
    <name evidence="3" type="ORF">CCMP2556_LOCUS8668</name>
</gene>
<evidence type="ECO:0000313" key="4">
    <source>
        <dbReference type="Proteomes" id="UP001642484"/>
    </source>
</evidence>
<evidence type="ECO:0000256" key="2">
    <source>
        <dbReference type="SAM" id="SignalP"/>
    </source>
</evidence>
<accession>A0ABP0IY45</accession>
<evidence type="ECO:0000313" key="3">
    <source>
        <dbReference type="EMBL" id="CAK9007026.1"/>
    </source>
</evidence>
<keyword evidence="1" id="KW-0472">Membrane</keyword>
<dbReference type="Proteomes" id="UP001642484">
    <property type="component" value="Unassembled WGS sequence"/>
</dbReference>
<comment type="caution">
    <text evidence="3">The sequence shown here is derived from an EMBL/GenBank/DDBJ whole genome shotgun (WGS) entry which is preliminary data.</text>
</comment>
<reference evidence="3 4" key="1">
    <citation type="submission" date="2024-02" db="EMBL/GenBank/DDBJ databases">
        <authorList>
            <person name="Chen Y."/>
            <person name="Shah S."/>
            <person name="Dougan E. K."/>
            <person name="Thang M."/>
            <person name="Chan C."/>
        </authorList>
    </citation>
    <scope>NUCLEOTIDE SEQUENCE [LARGE SCALE GENOMIC DNA]</scope>
</reference>
<feature type="signal peptide" evidence="2">
    <location>
        <begin position="1"/>
        <end position="26"/>
    </location>
</feature>
<feature type="chain" id="PRO_5046138122" evidence="2">
    <location>
        <begin position="27"/>
        <end position="166"/>
    </location>
</feature>
<sequence length="166" mass="18656">MAYRQIAVTTTTALTLLCAVTLHGCGDCSFGESRQCYLDGQTEAKEECKRLANDVAQEGQKAYEKGYEDGYKSGFKHRGHSYTWLVWLRDLIMEFMFIIAAVLTIGLLIGHFKVADSETLATSSQPAKLLRRRTVLGLEHIGVLKGEEYHTQQQEQHRALISELTT</sequence>
<protein>
    <submittedName>
        <fullName evidence="3">Uncharacterized protein</fullName>
    </submittedName>
</protein>